<evidence type="ECO:0008006" key="4">
    <source>
        <dbReference type="Google" id="ProtNLM"/>
    </source>
</evidence>
<feature type="transmembrane region" description="Helical" evidence="1">
    <location>
        <begin position="12"/>
        <end position="32"/>
    </location>
</feature>
<name>A0A316DDA3_9BACL</name>
<organism evidence="2 3">
    <name type="scientific">Tumebacillus permanentifrigoris</name>
    <dbReference type="NCBI Taxonomy" id="378543"/>
    <lineage>
        <taxon>Bacteria</taxon>
        <taxon>Bacillati</taxon>
        <taxon>Bacillota</taxon>
        <taxon>Bacilli</taxon>
        <taxon>Bacillales</taxon>
        <taxon>Alicyclobacillaceae</taxon>
        <taxon>Tumebacillus</taxon>
    </lineage>
</organism>
<keyword evidence="3" id="KW-1185">Reference proteome</keyword>
<dbReference type="EMBL" id="QGGL01000001">
    <property type="protein sequence ID" value="PWK16207.1"/>
    <property type="molecule type" value="Genomic_DNA"/>
</dbReference>
<sequence>MIPSTEEVLSVVALFIWGFALYGMFVLLWRVVRFLMQRSRQGVPITAVLIVQEGASYMEGILRTLTTAEPFVGRDFEIVVIDCGSRDETVRIVEAMAHRRPTIRLVHARGEPYEVMQPWLTRRARTVPCIFDLRENVSPLDVVPTLAAFWADQLV</sequence>
<gene>
    <name evidence="2" type="ORF">C7459_10169</name>
</gene>
<dbReference type="AlphaFoldDB" id="A0A316DDA3"/>
<reference evidence="2 3" key="1">
    <citation type="submission" date="2018-05" db="EMBL/GenBank/DDBJ databases">
        <title>Genomic Encyclopedia of Type Strains, Phase IV (KMG-IV): sequencing the most valuable type-strain genomes for metagenomic binning, comparative biology and taxonomic classification.</title>
        <authorList>
            <person name="Goeker M."/>
        </authorList>
    </citation>
    <scope>NUCLEOTIDE SEQUENCE [LARGE SCALE GENOMIC DNA]</scope>
    <source>
        <strain evidence="2 3">DSM 18773</strain>
    </source>
</reference>
<protein>
    <recommendedName>
        <fullName evidence="4">Glycosyl transferase family 2</fullName>
    </recommendedName>
</protein>
<proteinExistence type="predicted"/>
<evidence type="ECO:0000313" key="3">
    <source>
        <dbReference type="Proteomes" id="UP000245634"/>
    </source>
</evidence>
<comment type="caution">
    <text evidence="2">The sequence shown here is derived from an EMBL/GenBank/DDBJ whole genome shotgun (WGS) entry which is preliminary data.</text>
</comment>
<dbReference type="InterPro" id="IPR029044">
    <property type="entry name" value="Nucleotide-diphossugar_trans"/>
</dbReference>
<keyword evidence="1" id="KW-0472">Membrane</keyword>
<keyword evidence="1" id="KW-0812">Transmembrane</keyword>
<evidence type="ECO:0000256" key="1">
    <source>
        <dbReference type="SAM" id="Phobius"/>
    </source>
</evidence>
<accession>A0A316DDA3</accession>
<keyword evidence="1" id="KW-1133">Transmembrane helix</keyword>
<dbReference type="Gene3D" id="3.90.550.10">
    <property type="entry name" value="Spore Coat Polysaccharide Biosynthesis Protein SpsA, Chain A"/>
    <property type="match status" value="1"/>
</dbReference>
<evidence type="ECO:0000313" key="2">
    <source>
        <dbReference type="EMBL" id="PWK16207.1"/>
    </source>
</evidence>
<dbReference type="SUPFAM" id="SSF53448">
    <property type="entry name" value="Nucleotide-diphospho-sugar transferases"/>
    <property type="match status" value="1"/>
</dbReference>
<dbReference type="Proteomes" id="UP000245634">
    <property type="component" value="Unassembled WGS sequence"/>
</dbReference>